<dbReference type="EMBL" id="PKMF04000381">
    <property type="protein sequence ID" value="KAK7834807.1"/>
    <property type="molecule type" value="Genomic_DNA"/>
</dbReference>
<sequence length="72" mass="8101">MFWEASDTHCSHQLMTKSVTQEAKDYPGYLQCSCGFLSKSFPRKTSLGILFCPLLIRGSSTYFGQQSPTMII</sequence>
<gene>
    <name evidence="1" type="ORF">CFP56_024060</name>
</gene>
<accession>A0AAW0K7C7</accession>
<protein>
    <submittedName>
        <fullName evidence="1">Uncharacterized protein</fullName>
    </submittedName>
</protein>
<proteinExistence type="predicted"/>
<reference evidence="1 2" key="1">
    <citation type="journal article" date="2018" name="Sci. Data">
        <title>The draft genome sequence of cork oak.</title>
        <authorList>
            <person name="Ramos A.M."/>
            <person name="Usie A."/>
            <person name="Barbosa P."/>
            <person name="Barros P.M."/>
            <person name="Capote T."/>
            <person name="Chaves I."/>
            <person name="Simoes F."/>
            <person name="Abreu I."/>
            <person name="Carrasquinho I."/>
            <person name="Faro C."/>
            <person name="Guimaraes J.B."/>
            <person name="Mendonca D."/>
            <person name="Nobrega F."/>
            <person name="Rodrigues L."/>
            <person name="Saibo N.J.M."/>
            <person name="Varela M.C."/>
            <person name="Egas C."/>
            <person name="Matos J."/>
            <person name="Miguel C.M."/>
            <person name="Oliveira M.M."/>
            <person name="Ricardo C.P."/>
            <person name="Goncalves S."/>
        </authorList>
    </citation>
    <scope>NUCLEOTIDE SEQUENCE [LARGE SCALE GENOMIC DNA]</scope>
    <source>
        <strain evidence="2">cv. HL8</strain>
    </source>
</reference>
<dbReference type="Proteomes" id="UP000237347">
    <property type="component" value="Unassembled WGS sequence"/>
</dbReference>
<keyword evidence="2" id="KW-1185">Reference proteome</keyword>
<dbReference type="AlphaFoldDB" id="A0AAW0K7C7"/>
<organism evidence="1 2">
    <name type="scientific">Quercus suber</name>
    <name type="common">Cork oak</name>
    <dbReference type="NCBI Taxonomy" id="58331"/>
    <lineage>
        <taxon>Eukaryota</taxon>
        <taxon>Viridiplantae</taxon>
        <taxon>Streptophyta</taxon>
        <taxon>Embryophyta</taxon>
        <taxon>Tracheophyta</taxon>
        <taxon>Spermatophyta</taxon>
        <taxon>Magnoliopsida</taxon>
        <taxon>eudicotyledons</taxon>
        <taxon>Gunneridae</taxon>
        <taxon>Pentapetalae</taxon>
        <taxon>rosids</taxon>
        <taxon>fabids</taxon>
        <taxon>Fagales</taxon>
        <taxon>Fagaceae</taxon>
        <taxon>Quercus</taxon>
    </lineage>
</organism>
<comment type="caution">
    <text evidence="1">The sequence shown here is derived from an EMBL/GenBank/DDBJ whole genome shotgun (WGS) entry which is preliminary data.</text>
</comment>
<evidence type="ECO:0000313" key="1">
    <source>
        <dbReference type="EMBL" id="KAK7834807.1"/>
    </source>
</evidence>
<evidence type="ECO:0000313" key="2">
    <source>
        <dbReference type="Proteomes" id="UP000237347"/>
    </source>
</evidence>
<name>A0AAW0K7C7_QUESU</name>